<keyword evidence="2" id="KW-1185">Reference proteome</keyword>
<evidence type="ECO:0000313" key="1">
    <source>
        <dbReference type="EMBL" id="KAK9318967.1"/>
    </source>
</evidence>
<proteinExistence type="predicted"/>
<dbReference type="EMBL" id="MU970253">
    <property type="protein sequence ID" value="KAK9318967.1"/>
    <property type="molecule type" value="Genomic_DNA"/>
</dbReference>
<sequence length="422" mass="46794">MSSATIAYQCTECDHAPFDTKAKFNKHTSSKHRKAETFKFDGAAYPVVVADDGRYACPTCRTEASSISSLRRHMGRQNCGIAQAAGADDVQGWQNAVQDSGNENTATTAHTSITKDDCASLEGVGFKYNHYWDVPTCNRCPHVVDKSTIEDHLTNVHKLEIQDNGAMWRTIRAYRIRPHLAVVWDDKTELELDDSDDEYEKKDENSMTGFASGTYRPGAAAVDGVSVIDGYKCVQCESALQHRCVQSKEALRTHYKRKHANQAIVGQSTVAIRRGYREHDDFDAPEPNDITNFGIPANVHSVPGAHVAVAENRDMNQFGKAFFAYKLLEWLDLAELETLLHNPCDKAMITALVRVLRPQAPSVEQLETLSSRIRGATKAPKGPYAEVDASPTVMTTTTGHENDGQIMISNTQTSRTSNWEPR</sequence>
<name>A0ACC3TDL1_9ASCO</name>
<gene>
    <name evidence="1" type="ORF">V1517DRAFT_355445</name>
</gene>
<accession>A0ACC3TDL1</accession>
<protein>
    <submittedName>
        <fullName evidence="1">Uncharacterized protein</fullName>
    </submittedName>
</protein>
<dbReference type="Proteomes" id="UP001489719">
    <property type="component" value="Unassembled WGS sequence"/>
</dbReference>
<organism evidence="1 2">
    <name type="scientific">Lipomyces orientalis</name>
    <dbReference type="NCBI Taxonomy" id="1233043"/>
    <lineage>
        <taxon>Eukaryota</taxon>
        <taxon>Fungi</taxon>
        <taxon>Dikarya</taxon>
        <taxon>Ascomycota</taxon>
        <taxon>Saccharomycotina</taxon>
        <taxon>Lipomycetes</taxon>
        <taxon>Lipomycetales</taxon>
        <taxon>Lipomycetaceae</taxon>
        <taxon>Lipomyces</taxon>
    </lineage>
</organism>
<evidence type="ECO:0000313" key="2">
    <source>
        <dbReference type="Proteomes" id="UP001489719"/>
    </source>
</evidence>
<comment type="caution">
    <text evidence="1">The sequence shown here is derived from an EMBL/GenBank/DDBJ whole genome shotgun (WGS) entry which is preliminary data.</text>
</comment>
<reference evidence="2" key="1">
    <citation type="journal article" date="2024" name="Front. Bioeng. Biotechnol.">
        <title>Genome-scale model development and genomic sequencing of the oleaginous clade Lipomyces.</title>
        <authorList>
            <person name="Czajka J.J."/>
            <person name="Han Y."/>
            <person name="Kim J."/>
            <person name="Mondo S.J."/>
            <person name="Hofstad B.A."/>
            <person name="Robles A."/>
            <person name="Haridas S."/>
            <person name="Riley R."/>
            <person name="LaButti K."/>
            <person name="Pangilinan J."/>
            <person name="Andreopoulos W."/>
            <person name="Lipzen A."/>
            <person name="Yan J."/>
            <person name="Wang M."/>
            <person name="Ng V."/>
            <person name="Grigoriev I.V."/>
            <person name="Spatafora J.W."/>
            <person name="Magnuson J.K."/>
            <person name="Baker S.E."/>
            <person name="Pomraning K.R."/>
        </authorList>
    </citation>
    <scope>NUCLEOTIDE SEQUENCE [LARGE SCALE GENOMIC DNA]</scope>
    <source>
        <strain evidence="2">CBS 10300</strain>
    </source>
</reference>